<proteinExistence type="predicted"/>
<organism evidence="1 2">
    <name type="scientific">Gigaspora rosea</name>
    <dbReference type="NCBI Taxonomy" id="44941"/>
    <lineage>
        <taxon>Eukaryota</taxon>
        <taxon>Fungi</taxon>
        <taxon>Fungi incertae sedis</taxon>
        <taxon>Mucoromycota</taxon>
        <taxon>Glomeromycotina</taxon>
        <taxon>Glomeromycetes</taxon>
        <taxon>Diversisporales</taxon>
        <taxon>Gigasporaceae</taxon>
        <taxon>Gigaspora</taxon>
    </lineage>
</organism>
<sequence>MEEFVLKASFDDEETNSNHSQEFCISIAAEHHEEAFITEDKINEFSESDDIIKEEFEKLVATETKIQELSSTWEVDLQAVKNARKNLSVLHICTSAPRFGLGLVWDRTRLRLKILLISDFNQTQTQL</sequence>
<evidence type="ECO:0000313" key="2">
    <source>
        <dbReference type="Proteomes" id="UP000266673"/>
    </source>
</evidence>
<evidence type="ECO:0000313" key="1">
    <source>
        <dbReference type="EMBL" id="RIB18225.1"/>
    </source>
</evidence>
<reference evidence="1 2" key="1">
    <citation type="submission" date="2018-06" db="EMBL/GenBank/DDBJ databases">
        <title>Comparative genomics reveals the genomic features of Rhizophagus irregularis, R. cerebriforme, R. diaphanum and Gigaspora rosea, and their symbiotic lifestyle signature.</title>
        <authorList>
            <person name="Morin E."/>
            <person name="San Clemente H."/>
            <person name="Chen E.C.H."/>
            <person name="De La Providencia I."/>
            <person name="Hainaut M."/>
            <person name="Kuo A."/>
            <person name="Kohler A."/>
            <person name="Murat C."/>
            <person name="Tang N."/>
            <person name="Roy S."/>
            <person name="Loubradou J."/>
            <person name="Henrissat B."/>
            <person name="Grigoriev I.V."/>
            <person name="Corradi N."/>
            <person name="Roux C."/>
            <person name="Martin F.M."/>
        </authorList>
    </citation>
    <scope>NUCLEOTIDE SEQUENCE [LARGE SCALE GENOMIC DNA]</scope>
    <source>
        <strain evidence="1 2">DAOM 194757</strain>
    </source>
</reference>
<protein>
    <submittedName>
        <fullName evidence="1">Uncharacterized protein</fullName>
    </submittedName>
</protein>
<dbReference type="EMBL" id="QKWP01000553">
    <property type="protein sequence ID" value="RIB18225.1"/>
    <property type="molecule type" value="Genomic_DNA"/>
</dbReference>
<keyword evidence="2" id="KW-1185">Reference proteome</keyword>
<name>A0A397V709_9GLOM</name>
<dbReference type="Proteomes" id="UP000266673">
    <property type="component" value="Unassembled WGS sequence"/>
</dbReference>
<accession>A0A397V709</accession>
<gene>
    <name evidence="1" type="ORF">C2G38_2185219</name>
</gene>
<dbReference type="AlphaFoldDB" id="A0A397V709"/>
<comment type="caution">
    <text evidence="1">The sequence shown here is derived from an EMBL/GenBank/DDBJ whole genome shotgun (WGS) entry which is preliminary data.</text>
</comment>